<evidence type="ECO:0000313" key="2">
    <source>
        <dbReference type="Proteomes" id="UP000644749"/>
    </source>
</evidence>
<reference evidence="1 2" key="1">
    <citation type="submission" date="2021-01" db="EMBL/GenBank/DDBJ databases">
        <title>011410 draft genome.</title>
        <authorList>
            <person name="Lang L."/>
        </authorList>
    </citation>
    <scope>NUCLEOTIDE SEQUENCE [LARGE SCALE GENOMIC DNA]</scope>
    <source>
        <strain evidence="1 2">KCTC 42845</strain>
    </source>
</reference>
<dbReference type="RefSeq" id="WP_191307501.1">
    <property type="nucleotide sequence ID" value="NZ_BNCL01000001.1"/>
</dbReference>
<name>A0ABS1SAD0_9RHOB</name>
<evidence type="ECO:0000313" key="1">
    <source>
        <dbReference type="EMBL" id="MBL3675668.1"/>
    </source>
</evidence>
<dbReference type="Proteomes" id="UP000644749">
    <property type="component" value="Unassembled WGS sequence"/>
</dbReference>
<organism evidence="1 2">
    <name type="scientific">Paracoccus aerius</name>
    <dbReference type="NCBI Taxonomy" id="1915382"/>
    <lineage>
        <taxon>Bacteria</taxon>
        <taxon>Pseudomonadati</taxon>
        <taxon>Pseudomonadota</taxon>
        <taxon>Alphaproteobacteria</taxon>
        <taxon>Rhodobacterales</taxon>
        <taxon>Paracoccaceae</taxon>
        <taxon>Paracoccus</taxon>
    </lineage>
</organism>
<protein>
    <submittedName>
        <fullName evidence="1">Uncharacterized protein</fullName>
    </submittedName>
</protein>
<sequence>MSYRITTYQALHSNLSVAGTMLMLCRAKIGRLHLSKKEKADTLWRIERQTAEFEAMCLKLAAASSGTQINCS</sequence>
<dbReference type="EMBL" id="JAESHT010000038">
    <property type="protein sequence ID" value="MBL3675668.1"/>
    <property type="molecule type" value="Genomic_DNA"/>
</dbReference>
<proteinExistence type="predicted"/>
<keyword evidence="2" id="KW-1185">Reference proteome</keyword>
<gene>
    <name evidence="1" type="ORF">JL111_19565</name>
</gene>
<comment type="caution">
    <text evidence="1">The sequence shown here is derived from an EMBL/GenBank/DDBJ whole genome shotgun (WGS) entry which is preliminary data.</text>
</comment>
<accession>A0ABS1SAD0</accession>